<comment type="similarity">
    <text evidence="1">Belongs to the GSP E family.</text>
</comment>
<dbReference type="PANTHER" id="PTHR30258:SF3">
    <property type="entry name" value="SLL1921 PROTEIN"/>
    <property type="match status" value="1"/>
</dbReference>
<dbReference type="PANTHER" id="PTHR30258">
    <property type="entry name" value="TYPE II SECRETION SYSTEM PROTEIN GSPE-RELATED"/>
    <property type="match status" value="1"/>
</dbReference>
<dbReference type="InterPro" id="IPR027417">
    <property type="entry name" value="P-loop_NTPase"/>
</dbReference>
<sequence length="543" mass="59749">MADDAPIPLAPAEESPAGSPPRLISGPGRRIECSGEIARMIAVFDDGTTLVSRAHANDMDVNSVLQQARLKGILPRPRFCTMEEIARAVHNAAGEGADAGTSTMQRELLQLIAQAAKVRASDIHVIVGPKKASVRARVFRSMVDLQTSDGEPIEWAPEYAHRFITAAYNFGDAKTGAHSPSQFQNGQIQNSPEKRMPDTVESVRMNFNVLIKQDRHLDIRLFYLDRGAEERTFASLGFLPQQQALWDEMMLVPSGVIYVAGKVNSGKSTTLDTAVRKALRESGHSINIICFEDPPERVIDGALQFFVIGGTSPEERRAKNIEAMRNALRSDPDMLMIGEVRDKESSELVLEAALTGKKVLTTTHATDMITIVPRLAVFHGDAVHDLTDPTVVVGMVGQRLVQTLCDCKLPYAEADSRNWVADSVRTNLKRVDVDRSLLFVRNPHGCPHCSAYVRGVRGQTVIAEMVVPDEVMMRHLREADTVAARRHWIEGLGGITMRDHALIRMIEGTIEPAEYLARLGPMQPLSRRDLMASARIYTPAAAA</sequence>
<evidence type="ECO:0000256" key="3">
    <source>
        <dbReference type="ARBA" id="ARBA00022840"/>
    </source>
</evidence>
<name>A0A8S8XH55_9PROT</name>
<dbReference type="SUPFAM" id="SSF52540">
    <property type="entry name" value="P-loop containing nucleoside triphosphate hydrolases"/>
    <property type="match status" value="1"/>
</dbReference>
<evidence type="ECO:0000256" key="4">
    <source>
        <dbReference type="SAM" id="MobiDB-lite"/>
    </source>
</evidence>
<organism evidence="6 7">
    <name type="scientific">Roseiterribacter gracilis</name>
    <dbReference type="NCBI Taxonomy" id="2812848"/>
    <lineage>
        <taxon>Bacteria</taxon>
        <taxon>Pseudomonadati</taxon>
        <taxon>Pseudomonadota</taxon>
        <taxon>Alphaproteobacteria</taxon>
        <taxon>Rhodospirillales</taxon>
        <taxon>Roseiterribacteraceae</taxon>
        <taxon>Roseiterribacter</taxon>
    </lineage>
</organism>
<accession>A0A8S8XH55</accession>
<keyword evidence="7" id="KW-1185">Reference proteome</keyword>
<dbReference type="GO" id="GO:0016887">
    <property type="term" value="F:ATP hydrolysis activity"/>
    <property type="evidence" value="ECO:0007669"/>
    <property type="project" value="TreeGrafter"/>
</dbReference>
<comment type="caution">
    <text evidence="6">The sequence shown here is derived from an EMBL/GenBank/DDBJ whole genome shotgun (WGS) entry which is preliminary data.</text>
</comment>
<keyword evidence="3" id="KW-0067">ATP-binding</keyword>
<dbReference type="Proteomes" id="UP000681075">
    <property type="component" value="Unassembled WGS sequence"/>
</dbReference>
<evidence type="ECO:0000313" key="7">
    <source>
        <dbReference type="Proteomes" id="UP000681075"/>
    </source>
</evidence>
<protein>
    <submittedName>
        <fullName evidence="6">Type IV pilus biosynthesis protein</fullName>
    </submittedName>
</protein>
<dbReference type="Pfam" id="PF00437">
    <property type="entry name" value="T2SSE"/>
    <property type="match status" value="1"/>
</dbReference>
<dbReference type="PROSITE" id="PS00662">
    <property type="entry name" value="T2SP_E"/>
    <property type="match status" value="1"/>
</dbReference>
<dbReference type="AlphaFoldDB" id="A0A8S8XH55"/>
<dbReference type="Gene3D" id="3.30.450.90">
    <property type="match status" value="1"/>
</dbReference>
<dbReference type="InterPro" id="IPR001482">
    <property type="entry name" value="T2SS/T4SS_dom"/>
</dbReference>
<gene>
    <name evidence="6" type="primary">pilQ</name>
    <name evidence="6" type="ORF">TMPK1_35190</name>
</gene>
<feature type="compositionally biased region" description="Low complexity" evidence="4">
    <location>
        <begin position="10"/>
        <end position="21"/>
    </location>
</feature>
<evidence type="ECO:0000256" key="2">
    <source>
        <dbReference type="ARBA" id="ARBA00022741"/>
    </source>
</evidence>
<feature type="region of interest" description="Disordered" evidence="4">
    <location>
        <begin position="175"/>
        <end position="194"/>
    </location>
</feature>
<evidence type="ECO:0000259" key="5">
    <source>
        <dbReference type="PROSITE" id="PS00662"/>
    </source>
</evidence>
<feature type="domain" description="Bacterial type II secretion system protein E" evidence="5">
    <location>
        <begin position="328"/>
        <end position="342"/>
    </location>
</feature>
<dbReference type="RefSeq" id="WP_420244713.1">
    <property type="nucleotide sequence ID" value="NZ_BOPV01000001.1"/>
</dbReference>
<dbReference type="EMBL" id="BOPV01000001">
    <property type="protein sequence ID" value="GIL41282.1"/>
    <property type="molecule type" value="Genomic_DNA"/>
</dbReference>
<feature type="region of interest" description="Disordered" evidence="4">
    <location>
        <begin position="1"/>
        <end position="28"/>
    </location>
</feature>
<evidence type="ECO:0000313" key="6">
    <source>
        <dbReference type="EMBL" id="GIL41282.1"/>
    </source>
</evidence>
<dbReference type="GO" id="GO:0005886">
    <property type="term" value="C:plasma membrane"/>
    <property type="evidence" value="ECO:0007669"/>
    <property type="project" value="TreeGrafter"/>
</dbReference>
<feature type="compositionally biased region" description="Polar residues" evidence="4">
    <location>
        <begin position="178"/>
        <end position="191"/>
    </location>
</feature>
<dbReference type="GO" id="GO:0005524">
    <property type="term" value="F:ATP binding"/>
    <property type="evidence" value="ECO:0007669"/>
    <property type="project" value="UniProtKB-KW"/>
</dbReference>
<keyword evidence="2" id="KW-0547">Nucleotide-binding</keyword>
<proteinExistence type="inferred from homology"/>
<reference evidence="6" key="1">
    <citation type="submission" date="2021-02" db="EMBL/GenBank/DDBJ databases">
        <title>Genome sequence of Rhodospirillales sp. strain TMPK1 isolated from soil.</title>
        <authorList>
            <person name="Nakai R."/>
            <person name="Kusada H."/>
            <person name="Tamaki H."/>
        </authorList>
    </citation>
    <scope>NUCLEOTIDE SEQUENCE</scope>
    <source>
        <strain evidence="6">TMPK1</strain>
    </source>
</reference>
<evidence type="ECO:0000256" key="1">
    <source>
        <dbReference type="ARBA" id="ARBA00006611"/>
    </source>
</evidence>
<dbReference type="Gene3D" id="3.40.50.300">
    <property type="entry name" value="P-loop containing nucleotide triphosphate hydrolases"/>
    <property type="match status" value="1"/>
</dbReference>